<evidence type="ECO:0000313" key="6">
    <source>
        <dbReference type="Proteomes" id="UP001500962"/>
    </source>
</evidence>
<dbReference type="PANTHER" id="PTHR34075:SF5">
    <property type="entry name" value="BLR3430 PROTEIN"/>
    <property type="match status" value="1"/>
</dbReference>
<dbReference type="Gene3D" id="3.40.47.10">
    <property type="match status" value="2"/>
</dbReference>
<feature type="domain" description="ChsH2 rubredoxin-like zinc ribbon" evidence="2">
    <location>
        <begin position="338"/>
        <end position="368"/>
    </location>
</feature>
<dbReference type="Proteomes" id="UP001500962">
    <property type="component" value="Unassembled WGS sequence"/>
</dbReference>
<keyword evidence="1" id="KW-0414">Isoprene biosynthesis</keyword>
<evidence type="ECO:0000313" key="5">
    <source>
        <dbReference type="Proteomes" id="UP000830542"/>
    </source>
</evidence>
<dbReference type="RefSeq" id="WP_244699380.1">
    <property type="nucleotide sequence ID" value="NZ_BAAADN010000027.1"/>
</dbReference>
<sequence>MRGIDAAAVSLPQYRLAGEAVEEAWGRSPHREMVVPGADEDAFTMGIAAAERLFETNAEREAIEHVALASTTPPLDEGLFAPRLGRALGLERNVETSEHTGSTLAGAEALSRAIDADGRALVVVSDCPAGDPADGWGAGAVALLVADDAAVGVPERAWHTDEYPGLRYRESGSENVESIGVTTYERDAIRECVAGAAAGIDDIERVAHAALHQPDARMPSRIAGDLPIDDEAIERGTVVDRVGDAGAATVFLGLARALGVADADDRTLAGAFGSGGAGAAFVLDGGLDIAGLADGEIPSGERISYTNALRKRGVLDEEEVAGGGARVSLPTWRESLDQRYRLRAGRCPDCETVAFPPEGACPNCGSRAAFEPYDLPRVGVVKARTVVGQGGAPPEFAAQQRRDGAYGVVVVGFEGIDATLPAQLTDCDPESVAIGDELRAVVRRIYEQEGIARYGVKFVPTE</sequence>
<dbReference type="KEGG" id="hdo:MUK72_09300"/>
<dbReference type="SUPFAM" id="SSF50249">
    <property type="entry name" value="Nucleic acid-binding proteins"/>
    <property type="match status" value="1"/>
</dbReference>
<dbReference type="SUPFAM" id="SSF53901">
    <property type="entry name" value="Thiolase-like"/>
    <property type="match status" value="2"/>
</dbReference>
<dbReference type="InterPro" id="IPR012340">
    <property type="entry name" value="NA-bd_OB-fold"/>
</dbReference>
<dbReference type="InterPro" id="IPR016039">
    <property type="entry name" value="Thiolase-like"/>
</dbReference>
<proteinExistence type="predicted"/>
<dbReference type="Gene3D" id="6.10.30.10">
    <property type="match status" value="1"/>
</dbReference>
<name>A0AAV3SG58_HALDO</name>
<dbReference type="EMBL" id="CP095005">
    <property type="protein sequence ID" value="UOO94165.1"/>
    <property type="molecule type" value="Genomic_DNA"/>
</dbReference>
<dbReference type="AlphaFoldDB" id="A0AAV3SG58"/>
<dbReference type="Proteomes" id="UP000830542">
    <property type="component" value="Chromosome"/>
</dbReference>
<evidence type="ECO:0000313" key="4">
    <source>
        <dbReference type="EMBL" id="UOO94165.1"/>
    </source>
</evidence>
<organism evidence="3 6">
    <name type="scientific">Halococcus dombrowskii</name>
    <dbReference type="NCBI Taxonomy" id="179637"/>
    <lineage>
        <taxon>Archaea</taxon>
        <taxon>Methanobacteriati</taxon>
        <taxon>Methanobacteriota</taxon>
        <taxon>Stenosarchaea group</taxon>
        <taxon>Halobacteria</taxon>
        <taxon>Halobacteriales</taxon>
        <taxon>Halococcaceae</taxon>
        <taxon>Halococcus</taxon>
    </lineage>
</organism>
<dbReference type="GO" id="GO:0016746">
    <property type="term" value="F:acyltransferase activity"/>
    <property type="evidence" value="ECO:0007669"/>
    <property type="project" value="InterPro"/>
</dbReference>
<dbReference type="InterPro" id="IPR052513">
    <property type="entry name" value="Thioester_dehydratase-like"/>
</dbReference>
<dbReference type="InterPro" id="IPR022002">
    <property type="entry name" value="ChsH2_Znr"/>
</dbReference>
<protein>
    <submittedName>
        <fullName evidence="4">Zinc ribbon domain-containing protein</fullName>
    </submittedName>
</protein>
<dbReference type="EMBL" id="BAAADN010000027">
    <property type="protein sequence ID" value="GAA0462637.1"/>
    <property type="molecule type" value="Genomic_DNA"/>
</dbReference>
<dbReference type="Pfam" id="PF12172">
    <property type="entry name" value="zf-ChsH2"/>
    <property type="match status" value="1"/>
</dbReference>
<dbReference type="PANTHER" id="PTHR34075">
    <property type="entry name" value="BLR3430 PROTEIN"/>
    <property type="match status" value="1"/>
</dbReference>
<reference evidence="3" key="1">
    <citation type="journal article" date="2014" name="Int. J. Syst. Evol. Microbiol.">
        <title>Complete genome sequence of Corynebacterium casei LMG S-19264T (=DSM 44701T), isolated from a smear-ripened cheese.</title>
        <authorList>
            <consortium name="US DOE Joint Genome Institute (JGI-PGF)"/>
            <person name="Walter F."/>
            <person name="Albersmeier A."/>
            <person name="Kalinowski J."/>
            <person name="Ruckert C."/>
        </authorList>
    </citation>
    <scope>NUCLEOTIDE SEQUENCE</scope>
    <source>
        <strain evidence="3">JCM 12289</strain>
    </source>
</reference>
<evidence type="ECO:0000256" key="1">
    <source>
        <dbReference type="ARBA" id="ARBA00023229"/>
    </source>
</evidence>
<dbReference type="GeneID" id="71762042"/>
<accession>A0AAV3SG58</accession>
<evidence type="ECO:0000259" key="2">
    <source>
        <dbReference type="Pfam" id="PF12172"/>
    </source>
</evidence>
<reference evidence="3" key="3">
    <citation type="submission" date="2023-12" db="EMBL/GenBank/DDBJ databases">
        <authorList>
            <person name="Sun Q."/>
            <person name="Inoue M."/>
        </authorList>
    </citation>
    <scope>NUCLEOTIDE SEQUENCE</scope>
    <source>
        <strain evidence="3">JCM 12289</strain>
    </source>
</reference>
<keyword evidence="5" id="KW-1185">Reference proteome</keyword>
<evidence type="ECO:0000313" key="3">
    <source>
        <dbReference type="EMBL" id="GAA0462637.1"/>
    </source>
</evidence>
<gene>
    <name evidence="3" type="ORF">GCM10008985_19160</name>
    <name evidence="4" type="ORF">MUK72_09300</name>
</gene>
<dbReference type="GO" id="GO:0008299">
    <property type="term" value="P:isoprenoid biosynthetic process"/>
    <property type="evidence" value="ECO:0007669"/>
    <property type="project" value="UniProtKB-KW"/>
</dbReference>
<reference evidence="4" key="2">
    <citation type="submission" date="2022-04" db="EMBL/GenBank/DDBJ databases">
        <title>Sequencing and genomic assembly of Halococcus dombrowskii.</title>
        <authorList>
            <person name="Lim S.W."/>
            <person name="MacLea K.S."/>
        </authorList>
    </citation>
    <scope>NUCLEOTIDE SEQUENCE</scope>
    <source>
        <strain evidence="4">H4</strain>
    </source>
</reference>